<protein>
    <recommendedName>
        <fullName evidence="7">Terpene cyclase/mutase family member</fullName>
        <ecNumber evidence="7">5.4.99.-</ecNumber>
    </recommendedName>
</protein>
<dbReference type="AlphaFoldDB" id="A0A5E8C4M9"/>
<evidence type="ECO:0000256" key="3">
    <source>
        <dbReference type="ARBA" id="ARBA00022737"/>
    </source>
</evidence>
<dbReference type="GeneID" id="43584796"/>
<dbReference type="InterPro" id="IPR032697">
    <property type="entry name" value="SQ_cyclase_N"/>
</dbReference>
<dbReference type="OrthoDB" id="21502at2759"/>
<dbReference type="RefSeq" id="XP_031856587.1">
    <property type="nucleotide sequence ID" value="XM_032000696.1"/>
</dbReference>
<dbReference type="FunFam" id="1.50.10.20:FF:000003">
    <property type="entry name" value="Terpene cyclase/mutase family member"/>
    <property type="match status" value="1"/>
</dbReference>
<dbReference type="InterPro" id="IPR002365">
    <property type="entry name" value="Terpene_synthase_CS"/>
</dbReference>
<evidence type="ECO:0000313" key="11">
    <source>
        <dbReference type="Proteomes" id="UP000398389"/>
    </source>
</evidence>
<accession>A0A5E8C4M9</accession>
<dbReference type="CDD" id="cd02892">
    <property type="entry name" value="SQCY_1"/>
    <property type="match status" value="1"/>
</dbReference>
<keyword evidence="6 7" id="KW-0413">Isomerase</keyword>
<dbReference type="InterPro" id="IPR008930">
    <property type="entry name" value="Terpenoid_cyclase/PrenylTrfase"/>
</dbReference>
<evidence type="ECO:0000256" key="2">
    <source>
        <dbReference type="ARBA" id="ARBA00022516"/>
    </source>
</evidence>
<feature type="domain" description="Squalene cyclase C-terminal" evidence="8">
    <location>
        <begin position="405"/>
        <end position="739"/>
    </location>
</feature>
<dbReference type="EC" id="5.4.99.-" evidence="7"/>
<dbReference type="PROSITE" id="PS01074">
    <property type="entry name" value="TERPENE_SYNTHASES"/>
    <property type="match status" value="1"/>
</dbReference>
<dbReference type="SFLD" id="SFLDG01016">
    <property type="entry name" value="Prenyltransferase_Like_2"/>
    <property type="match status" value="1"/>
</dbReference>
<organism evidence="10 11">
    <name type="scientific">Magnusiomyces paraingens</name>
    <dbReference type="NCBI Taxonomy" id="2606893"/>
    <lineage>
        <taxon>Eukaryota</taxon>
        <taxon>Fungi</taxon>
        <taxon>Dikarya</taxon>
        <taxon>Ascomycota</taxon>
        <taxon>Saccharomycotina</taxon>
        <taxon>Dipodascomycetes</taxon>
        <taxon>Dipodascales</taxon>
        <taxon>Dipodascaceae</taxon>
        <taxon>Magnusiomyces</taxon>
    </lineage>
</organism>
<keyword evidence="4" id="KW-0752">Steroid biosynthesis</keyword>
<dbReference type="Pfam" id="PF13243">
    <property type="entry name" value="SQHop_cyclase_C"/>
    <property type="match status" value="1"/>
</dbReference>
<keyword evidence="5" id="KW-0443">Lipid metabolism</keyword>
<reference evidence="10 11" key="1">
    <citation type="submission" date="2019-09" db="EMBL/GenBank/DDBJ databases">
        <authorList>
            <person name="Brejova B."/>
        </authorList>
    </citation>
    <scope>NUCLEOTIDE SEQUENCE [LARGE SCALE GENOMIC DNA]</scope>
</reference>
<gene>
    <name evidence="10" type="ORF">SAPINGB_P005982</name>
</gene>
<keyword evidence="11" id="KW-1185">Reference proteome</keyword>
<feature type="domain" description="Squalene cyclase N-terminal" evidence="9">
    <location>
        <begin position="108"/>
        <end position="373"/>
    </location>
</feature>
<evidence type="ECO:0000256" key="4">
    <source>
        <dbReference type="ARBA" id="ARBA00022955"/>
    </source>
</evidence>
<evidence type="ECO:0000256" key="6">
    <source>
        <dbReference type="ARBA" id="ARBA00023235"/>
    </source>
</evidence>
<dbReference type="PANTHER" id="PTHR11764:SF20">
    <property type="entry name" value="LANOSTEROL SYNTHASE"/>
    <property type="match status" value="1"/>
</dbReference>
<proteinExistence type="inferred from homology"/>
<evidence type="ECO:0000313" key="10">
    <source>
        <dbReference type="EMBL" id="VVT57990.1"/>
    </source>
</evidence>
<dbReference type="GO" id="GO:0005811">
    <property type="term" value="C:lipid droplet"/>
    <property type="evidence" value="ECO:0007669"/>
    <property type="project" value="InterPro"/>
</dbReference>
<sequence>MTTLPASGEKPAPKVVDTANGFKFPSDFYGLPKTDHSRWRLKVDALGRQNWVYNRDENHLERDPPSNYTKYQLELNSFDPPTFPKAKTPYDAAKNAFSFLSHIQEEDSGTFPCQYSGPMFMLIGYVVAKYYAGVPFSEEERIEIIRYLINRAHPVDGGWGLHTYDKSTVFGTSINYIILRILGLDRDHPAIVKARTKLHSLGDARGNPHWGKMYLALLNLYDWEGVNPAPPELWMLPYSAPIHPGRWWVHTRAIYLPMGYLSAKRKRMELNTLLTELREEIYKVPYDTIDFSKLRNYVNGVDLYYPHSKILNIANECLVFYEKYLRPDWLLKKSCDYAFELVMKDLQNTDYLAIAPVSNALNSIVVFEEKGIDSPEFKRFIYRWPDFLYMTPDGLMMIGTNGVQVWDVAFVLQYAILVGLGELPEFRDTIIRSYRFLTRSQFVEECVPGSFRDKRVGGFPFSTQTQGFTVSDCTAEAVKAIIMVQNLPGFEFLRDEFPEERLNKAVDILLGLQNRGSFHFGSFASYEKIKATTKMELLNPAEVFGNIMVEFPYVECTDSSVLGLYYFRKYFNYRAKEIDQAISDALDYIVKSQDIDGSWYGSWGVCYTYAGMFAIEALETAGYFYENHEAVRKGCDFIVQRQELDGGWAENIRSNEIFTYVRHTSSQPVQTAWALIMLILARYPDKEVIKRGVKFLMLKQNSDGSFSYNHVEGVFNHSCAIEYPTYKFSFTMKAMGLYAKYYGNEELL</sequence>
<dbReference type="NCBIfam" id="TIGR01787">
    <property type="entry name" value="squalene_cyclas"/>
    <property type="match status" value="1"/>
</dbReference>
<keyword evidence="3" id="KW-0677">Repeat</keyword>
<evidence type="ECO:0000259" key="8">
    <source>
        <dbReference type="Pfam" id="PF13243"/>
    </source>
</evidence>
<evidence type="ECO:0000259" key="9">
    <source>
        <dbReference type="Pfam" id="PF13249"/>
    </source>
</evidence>
<dbReference type="EMBL" id="CABVLU010000005">
    <property type="protein sequence ID" value="VVT57990.1"/>
    <property type="molecule type" value="Genomic_DNA"/>
</dbReference>
<dbReference type="GO" id="GO:0006696">
    <property type="term" value="P:ergosterol biosynthetic process"/>
    <property type="evidence" value="ECO:0007669"/>
    <property type="project" value="TreeGrafter"/>
</dbReference>
<evidence type="ECO:0000256" key="7">
    <source>
        <dbReference type="RuleBase" id="RU362003"/>
    </source>
</evidence>
<name>A0A5E8C4M9_9ASCO</name>
<evidence type="ECO:0000256" key="1">
    <source>
        <dbReference type="ARBA" id="ARBA00009755"/>
    </source>
</evidence>
<comment type="similarity">
    <text evidence="1 7">Belongs to the terpene cyclase/mutase family.</text>
</comment>
<dbReference type="Proteomes" id="UP000398389">
    <property type="component" value="Unassembled WGS sequence"/>
</dbReference>
<dbReference type="Gene3D" id="6.20.120.20">
    <property type="match status" value="1"/>
</dbReference>
<dbReference type="InterPro" id="IPR032696">
    <property type="entry name" value="SQ_cyclase_C"/>
</dbReference>
<dbReference type="PANTHER" id="PTHR11764">
    <property type="entry name" value="TERPENE CYCLASE/MUTASE FAMILY MEMBER"/>
    <property type="match status" value="1"/>
</dbReference>
<keyword evidence="2" id="KW-0444">Lipid biosynthesis</keyword>
<evidence type="ECO:0000256" key="5">
    <source>
        <dbReference type="ARBA" id="ARBA00023098"/>
    </source>
</evidence>
<dbReference type="InterPro" id="IPR018333">
    <property type="entry name" value="Squalene_cyclase"/>
</dbReference>
<dbReference type="Pfam" id="PF13249">
    <property type="entry name" value="SQHop_cyclase_N"/>
    <property type="match status" value="1"/>
</dbReference>
<dbReference type="Gene3D" id="1.50.10.20">
    <property type="match status" value="2"/>
</dbReference>
<dbReference type="GO" id="GO:0016104">
    <property type="term" value="P:triterpenoid biosynthetic process"/>
    <property type="evidence" value="ECO:0007669"/>
    <property type="project" value="InterPro"/>
</dbReference>
<dbReference type="SUPFAM" id="SSF48239">
    <property type="entry name" value="Terpenoid cyclases/Protein prenyltransferases"/>
    <property type="match status" value="2"/>
</dbReference>
<dbReference type="GO" id="GO:0000250">
    <property type="term" value="F:lanosterol synthase activity"/>
    <property type="evidence" value="ECO:0007669"/>
    <property type="project" value="TreeGrafter"/>
</dbReference>